<proteinExistence type="predicted"/>
<evidence type="ECO:0000313" key="6">
    <source>
        <dbReference type="Proteomes" id="UP000295192"/>
    </source>
</evidence>
<dbReference type="Proteomes" id="UP000295192">
    <property type="component" value="Unassembled WGS sequence"/>
</dbReference>
<dbReference type="STRING" id="7232.A0A484BLF5"/>
<dbReference type="AlphaFoldDB" id="A0A484BLF5"/>
<keyword evidence="2" id="KW-0964">Secreted</keyword>
<sequence>MKDILSYNSKEDAPPHNFLQIVHDKVQKIGCACLKQSKNGWIQNFFTCNYDEAPIKGQEVYKTGIPGAQCVSGKNHNFTSLCGEVDLGDVDRDQPEPNNQTQTTQVDHQNKPDNQTEAPQVDPQNKPDNQTRILSRTIAATNAIIGTIEIRPSMTSLEDLQLNRTIERGIEKEAKERRERFHRFLAEIEKTERKTNNRKIQIFTWNHQVDISIKPEDE</sequence>
<dbReference type="GO" id="GO:0005576">
    <property type="term" value="C:extracellular region"/>
    <property type="evidence" value="ECO:0007669"/>
    <property type="project" value="UniProtKB-SubCell"/>
</dbReference>
<organism evidence="5 6">
    <name type="scientific">Drosophila navojoa</name>
    <name type="common">Fruit fly</name>
    <dbReference type="NCBI Taxonomy" id="7232"/>
    <lineage>
        <taxon>Eukaryota</taxon>
        <taxon>Metazoa</taxon>
        <taxon>Ecdysozoa</taxon>
        <taxon>Arthropoda</taxon>
        <taxon>Hexapoda</taxon>
        <taxon>Insecta</taxon>
        <taxon>Pterygota</taxon>
        <taxon>Neoptera</taxon>
        <taxon>Endopterygota</taxon>
        <taxon>Diptera</taxon>
        <taxon>Brachycera</taxon>
        <taxon>Muscomorpha</taxon>
        <taxon>Ephydroidea</taxon>
        <taxon>Drosophilidae</taxon>
        <taxon>Drosophila</taxon>
    </lineage>
</organism>
<evidence type="ECO:0000256" key="3">
    <source>
        <dbReference type="SAM" id="MobiDB-lite"/>
    </source>
</evidence>
<evidence type="ECO:0000313" key="5">
    <source>
        <dbReference type="EMBL" id="TDG49568.1"/>
    </source>
</evidence>
<dbReference type="Gene3D" id="3.40.33.10">
    <property type="entry name" value="CAP"/>
    <property type="match status" value="1"/>
</dbReference>
<name>A0A484BLF5_DRONA</name>
<feature type="domain" description="SCP" evidence="4">
    <location>
        <begin position="9"/>
        <end position="50"/>
    </location>
</feature>
<comment type="subcellular location">
    <subcellularLocation>
        <location evidence="1">Secreted</location>
    </subcellularLocation>
</comment>
<dbReference type="Pfam" id="PF00188">
    <property type="entry name" value="CAP"/>
    <property type="match status" value="1"/>
</dbReference>
<comment type="caution">
    <text evidence="5">The sequence shown here is derived from an EMBL/GenBank/DDBJ whole genome shotgun (WGS) entry which is preliminary data.</text>
</comment>
<dbReference type="OrthoDB" id="414826at2759"/>
<evidence type="ECO:0000256" key="2">
    <source>
        <dbReference type="ARBA" id="ARBA00022525"/>
    </source>
</evidence>
<accession>A0A484BLF5</accession>
<dbReference type="EMBL" id="LSRL02000022">
    <property type="protein sequence ID" value="TDG49568.1"/>
    <property type="molecule type" value="Genomic_DNA"/>
</dbReference>
<feature type="compositionally biased region" description="Polar residues" evidence="3">
    <location>
        <begin position="112"/>
        <end position="129"/>
    </location>
</feature>
<gene>
    <name evidence="5" type="ORF">AWZ03_004059</name>
</gene>
<keyword evidence="6" id="KW-1185">Reference proteome</keyword>
<evidence type="ECO:0000256" key="1">
    <source>
        <dbReference type="ARBA" id="ARBA00004613"/>
    </source>
</evidence>
<dbReference type="SUPFAM" id="SSF55797">
    <property type="entry name" value="PR-1-like"/>
    <property type="match status" value="1"/>
</dbReference>
<reference evidence="5 6" key="1">
    <citation type="journal article" date="2019" name="J. Hered.">
        <title>An Improved Genome Assembly for Drosophila navojoa, the Basal Species in the mojavensis Cluster.</title>
        <authorList>
            <person name="Vanderlinde T."/>
            <person name="Dupim E.G."/>
            <person name="Nazario-Yepiz N.O."/>
            <person name="Carvalho A.B."/>
        </authorList>
    </citation>
    <scope>NUCLEOTIDE SEQUENCE [LARGE SCALE GENOMIC DNA]</scope>
    <source>
        <strain evidence="5">Navoj_Jal97</strain>
        <tissue evidence="5">Whole organism</tissue>
    </source>
</reference>
<dbReference type="InterPro" id="IPR035940">
    <property type="entry name" value="CAP_sf"/>
</dbReference>
<feature type="region of interest" description="Disordered" evidence="3">
    <location>
        <begin position="86"/>
        <end position="129"/>
    </location>
</feature>
<evidence type="ECO:0000259" key="4">
    <source>
        <dbReference type="Pfam" id="PF00188"/>
    </source>
</evidence>
<dbReference type="InterPro" id="IPR014044">
    <property type="entry name" value="CAP_dom"/>
</dbReference>
<protein>
    <recommendedName>
        <fullName evidence="4">SCP domain-containing protein</fullName>
    </recommendedName>
</protein>